<dbReference type="RefSeq" id="WP_084046874.1">
    <property type="nucleotide sequence ID" value="NZ_FWWU01000007.1"/>
</dbReference>
<name>A0A1W1UTV7_9DEIO</name>
<accession>A0A1W1UTV7</accession>
<dbReference type="STRING" id="695939.SAMN00790413_05157"/>
<evidence type="ECO:0000313" key="2">
    <source>
        <dbReference type="Proteomes" id="UP000192582"/>
    </source>
</evidence>
<evidence type="ECO:0000313" key="1">
    <source>
        <dbReference type="EMBL" id="SMB84493.1"/>
    </source>
</evidence>
<dbReference type="EMBL" id="FWWU01000007">
    <property type="protein sequence ID" value="SMB84493.1"/>
    <property type="molecule type" value="Genomic_DNA"/>
</dbReference>
<reference evidence="1 2" key="1">
    <citation type="submission" date="2017-04" db="EMBL/GenBank/DDBJ databases">
        <authorList>
            <person name="Afonso C.L."/>
            <person name="Miller P.J."/>
            <person name="Scott M.A."/>
            <person name="Spackman E."/>
            <person name="Goraichik I."/>
            <person name="Dimitrov K.M."/>
            <person name="Suarez D.L."/>
            <person name="Swayne D.E."/>
        </authorList>
    </citation>
    <scope>NUCLEOTIDE SEQUENCE [LARGE SCALE GENOMIC DNA]</scope>
    <source>
        <strain evidence="1 2">KR-140</strain>
    </source>
</reference>
<proteinExistence type="predicted"/>
<dbReference type="AlphaFoldDB" id="A0A1W1UTV7"/>
<dbReference type="InterPro" id="IPR018715">
    <property type="entry name" value="DUF2239"/>
</dbReference>
<gene>
    <name evidence="1" type="ORF">SAMN00790413_05157</name>
</gene>
<dbReference type="Proteomes" id="UP000192582">
    <property type="component" value="Unassembled WGS sequence"/>
</dbReference>
<keyword evidence="2" id="KW-1185">Reference proteome</keyword>
<organism evidence="1 2">
    <name type="scientific">Deinococcus hopiensis KR-140</name>
    <dbReference type="NCBI Taxonomy" id="695939"/>
    <lineage>
        <taxon>Bacteria</taxon>
        <taxon>Thermotogati</taxon>
        <taxon>Deinococcota</taxon>
        <taxon>Deinococci</taxon>
        <taxon>Deinococcales</taxon>
        <taxon>Deinococcaceae</taxon>
        <taxon>Deinococcus</taxon>
    </lineage>
</organism>
<protein>
    <recommendedName>
        <fullName evidence="3">DUF2239 domain-containing protein</fullName>
    </recommendedName>
</protein>
<evidence type="ECO:0008006" key="3">
    <source>
        <dbReference type="Google" id="ProtNLM"/>
    </source>
</evidence>
<dbReference type="Pfam" id="PF09998">
    <property type="entry name" value="DUF2239"/>
    <property type="match status" value="1"/>
</dbReference>
<sequence length="184" mass="20395">MTQSTHTAFYGERRLITAPLADVLAHLAVRLSGLAPNFPLVLVNDGDGRTTDFDLRGNVEDILRRALPDPPPVGARPVRTPRSVTLLPRHWDWLNDQPEGSGAVLRRLMDEAMQRNTSRAQAAQEAAQHFMTALAGNLPYYQAASRALYAGQEEEYERFTRDWPDDIRAHALHLAAPAFISGAS</sequence>
<dbReference type="OrthoDB" id="282960at2"/>